<evidence type="ECO:0000256" key="2">
    <source>
        <dbReference type="ARBA" id="ARBA00006131"/>
    </source>
</evidence>
<dbReference type="InterPro" id="IPR004219">
    <property type="entry name" value="TTvirus_Unk"/>
</dbReference>
<dbReference type="EMBL" id="PP816705">
    <property type="protein sequence ID" value="XCH55951.1"/>
    <property type="molecule type" value="Genomic_DNA"/>
</dbReference>
<sequence length="662" mass="77910">MPWWWGRRRRWWAPTRRKRRKPRFYKTRRRRWPRRYRRRRAPRRRRRRRIKVRRKKKRLTVQQWQPDTIRKCKIKGISIHVLGSHGKQFACYTDTAKDWTPPLQPSGGGFGVEKYTLQYLYEQNRAGNNIWTASNKLLDLVRYTGGYIKFFRHPHADFLVKYSRTLPMNLEKYTYSEAYPQNMMLARHKRYIPSLLTKPQGKRWVKIKFKPPKQLTNKWYFQETFANTGLIQITSTVADLRYPHLGCCNENLLVSFIALNLEFYKNFGWGNPNNPVTPTQITKWYVPYNAIAIIKQVKIGTQSKSITTFTTPYNSTITYETGWFQPTLMQATQITDPEQTHIPTTVARYNPTRDTGVGNAIWLVSILNSSYQPPKTDKDLILEGLPLYELLLGFSNYIQKIKKDPTFLRTYCLFLRSPAIEPQHTQYNIYCPIDSSFIQGKGPFDSYVTGWHKQHWFPTIEHQMKTINSIVTSGPFMPKLDNLKQGTWELWSNYCFYFKFGGAQLPDADTANPAEQGSFPIPTNQQQTVQISNPEHSSAFATIHSWDLRRGIITSKAFKRMCENQLTDTDFQTDTEPVQKKRKKEKGNALHIQEEETQEIQSCLRSLCEESSCQESQDQTNIQQLIQQQKQQQQHIKQNLLRLIVDLKNKQKVLQLQTGILE</sequence>
<comment type="subcellular location">
    <subcellularLocation>
        <location evidence="1 6">Virion</location>
    </subcellularLocation>
</comment>
<name>A0AAU8H554_9VIRU</name>
<evidence type="ECO:0000256" key="1">
    <source>
        <dbReference type="ARBA" id="ARBA00004328"/>
    </source>
</evidence>
<feature type="region of interest" description="Disordered" evidence="7">
    <location>
        <begin position="35"/>
        <end position="57"/>
    </location>
</feature>
<evidence type="ECO:0000256" key="6">
    <source>
        <dbReference type="RuleBase" id="RU361230"/>
    </source>
</evidence>
<comment type="similarity">
    <text evidence="2 6">Belongs to the anelloviridae capsid protein family.</text>
</comment>
<comment type="function">
    <text evidence="6">Self-assembles to form an icosahedral capsid.</text>
</comment>
<evidence type="ECO:0000256" key="7">
    <source>
        <dbReference type="SAM" id="MobiDB-lite"/>
    </source>
</evidence>
<dbReference type="GO" id="GO:0039615">
    <property type="term" value="C:T=1 icosahedral viral capsid"/>
    <property type="evidence" value="ECO:0007669"/>
    <property type="project" value="UniProtKB-UniRule"/>
</dbReference>
<accession>A0AAU8H554</accession>
<evidence type="ECO:0000256" key="4">
    <source>
        <dbReference type="ARBA" id="ARBA00022561"/>
    </source>
</evidence>
<evidence type="ECO:0000256" key="5">
    <source>
        <dbReference type="ARBA" id="ARBA00022844"/>
    </source>
</evidence>
<keyword evidence="3 6" id="KW-1140">T=1 icosahedral capsid protein</keyword>
<protein>
    <recommendedName>
        <fullName evidence="6">Capsid protein</fullName>
    </recommendedName>
</protein>
<reference evidence="8" key="1">
    <citation type="submission" date="2024-05" db="EMBL/GenBank/DDBJ databases">
        <authorList>
            <person name="Laubscher F."/>
            <person name="Chudzinski V."/>
            <person name="Cordey S."/>
            <person name="Hosszu-Fellous K."/>
            <person name="Kaiser L."/>
        </authorList>
    </citation>
    <scope>NUCLEOTIDE SEQUENCE</scope>
    <source>
        <strain evidence="8">GE-0909-24-416</strain>
    </source>
</reference>
<keyword evidence="4 6" id="KW-0167">Capsid protein</keyword>
<dbReference type="Pfam" id="PF02956">
    <property type="entry name" value="TT_ORF1"/>
    <property type="match status" value="1"/>
</dbReference>
<keyword evidence="5 6" id="KW-0946">Virion</keyword>
<proteinExistence type="inferred from homology"/>
<evidence type="ECO:0000256" key="3">
    <source>
        <dbReference type="ARBA" id="ARBA00022431"/>
    </source>
</evidence>
<organism evidence="8">
    <name type="scientific">Gammatorquevirus homidi11</name>
    <dbReference type="NCBI Taxonomy" id="3048382"/>
    <lineage>
        <taxon>Viruses</taxon>
        <taxon>Monodnaviria</taxon>
        <taxon>Shotokuvirae</taxon>
        <taxon>Commensaviricota</taxon>
        <taxon>Cardeaviricetes</taxon>
        <taxon>Sanitavirales</taxon>
        <taxon>Anelloviridae</taxon>
        <taxon>Gammatorquevirus</taxon>
    </lineage>
</organism>
<evidence type="ECO:0000313" key="8">
    <source>
        <dbReference type="EMBL" id="XCH55951.1"/>
    </source>
</evidence>